<comment type="subcellular location">
    <subcellularLocation>
        <location evidence="1">Membrane</location>
        <topology evidence="1">Multi-pass membrane protein</topology>
    </subcellularLocation>
</comment>
<dbReference type="AlphaFoldDB" id="X1ZK57"/>
<accession>X1ZK57</accession>
<evidence type="ECO:0000256" key="5">
    <source>
        <dbReference type="SAM" id="Phobius"/>
    </source>
</evidence>
<dbReference type="Pfam" id="PF12698">
    <property type="entry name" value="ABC2_membrane_3"/>
    <property type="match status" value="1"/>
</dbReference>
<dbReference type="Proteomes" id="UP000014760">
    <property type="component" value="Unassembled WGS sequence"/>
</dbReference>
<evidence type="ECO:0000256" key="2">
    <source>
        <dbReference type="ARBA" id="ARBA00022692"/>
    </source>
</evidence>
<keyword evidence="2 5" id="KW-0812">Transmembrane</keyword>
<dbReference type="OMA" id="FWNITHE"/>
<dbReference type="EnsemblMetazoa" id="CapteT187350">
    <property type="protein sequence ID" value="CapteP187350"/>
    <property type="gene ID" value="CapteG187350"/>
</dbReference>
<keyword evidence="3 5" id="KW-1133">Transmembrane helix</keyword>
<reference evidence="7" key="3">
    <citation type="submission" date="2015-06" db="UniProtKB">
        <authorList>
            <consortium name="EnsemblMetazoa"/>
        </authorList>
    </citation>
    <scope>IDENTIFICATION</scope>
</reference>
<dbReference type="EMBL" id="AMQN01000136">
    <property type="status" value="NOT_ANNOTATED_CDS"/>
    <property type="molecule type" value="Genomic_DNA"/>
</dbReference>
<feature type="transmembrane region" description="Helical" evidence="5">
    <location>
        <begin position="52"/>
        <end position="74"/>
    </location>
</feature>
<evidence type="ECO:0000313" key="8">
    <source>
        <dbReference type="Proteomes" id="UP000014760"/>
    </source>
</evidence>
<dbReference type="OrthoDB" id="6141890at2759"/>
<keyword evidence="4 5" id="KW-0472">Membrane</keyword>
<evidence type="ECO:0000256" key="1">
    <source>
        <dbReference type="ARBA" id="ARBA00004141"/>
    </source>
</evidence>
<sequence length="134" mass="15545">MCCILILKIFDIPAYVSNSNFPAVIALFLLYGWSITPMMYPASFVFNEPSTAYIFLIVINLFIGITCVITSFLLEMFQQNDKDLAKIHDVLKCIFLVFPNYCLGRGLMDIAFNEYKNEYYFKTGTFIFNHSTFY</sequence>
<dbReference type="GO" id="GO:0140359">
    <property type="term" value="F:ABC-type transporter activity"/>
    <property type="evidence" value="ECO:0007669"/>
    <property type="project" value="InterPro"/>
</dbReference>
<evidence type="ECO:0000256" key="4">
    <source>
        <dbReference type="ARBA" id="ARBA00023136"/>
    </source>
</evidence>
<keyword evidence="8" id="KW-1185">Reference proteome</keyword>
<dbReference type="GO" id="GO:0016020">
    <property type="term" value="C:membrane"/>
    <property type="evidence" value="ECO:0007669"/>
    <property type="project" value="UniProtKB-SubCell"/>
</dbReference>
<reference evidence="8" key="2">
    <citation type="journal article" date="2013" name="Nature">
        <title>Insights into bilaterian evolution from three spiralian genomes.</title>
        <authorList>
            <person name="Simakov O."/>
            <person name="Marletaz F."/>
            <person name="Cho S.J."/>
            <person name="Edsinger-Gonzales E."/>
            <person name="Havlak P."/>
            <person name="Hellsten U."/>
            <person name="Kuo D.H."/>
            <person name="Larsson T."/>
            <person name="Lv J."/>
            <person name="Arendt D."/>
            <person name="Savage R."/>
            <person name="Osoegawa K."/>
            <person name="de Jong P."/>
            <person name="Grimwood J."/>
            <person name="Chapman J.A."/>
            <person name="Shapiro H."/>
            <person name="Aerts A."/>
            <person name="Otillar R.P."/>
            <person name="Terry A.Y."/>
            <person name="Boore J.L."/>
            <person name="Grigoriev I.V."/>
            <person name="Lindberg D.R."/>
            <person name="Seaver E.C."/>
            <person name="Weisblat D.A."/>
            <person name="Putnam N.H."/>
            <person name="Rokhsar D.S."/>
        </authorList>
    </citation>
    <scope>NUCLEOTIDE SEQUENCE</scope>
    <source>
        <strain evidence="8">I ESC-2004</strain>
    </source>
</reference>
<dbReference type="HOGENOM" id="CLU_1898191_0_0_1"/>
<name>X1ZK57_CAPTE</name>
<feature type="domain" description="ABC-2 type transporter transmembrane" evidence="6">
    <location>
        <begin position="3"/>
        <end position="114"/>
    </location>
</feature>
<evidence type="ECO:0000259" key="6">
    <source>
        <dbReference type="Pfam" id="PF12698"/>
    </source>
</evidence>
<organism evidence="7 8">
    <name type="scientific">Capitella teleta</name>
    <name type="common">Polychaete worm</name>
    <dbReference type="NCBI Taxonomy" id="283909"/>
    <lineage>
        <taxon>Eukaryota</taxon>
        <taxon>Metazoa</taxon>
        <taxon>Spiralia</taxon>
        <taxon>Lophotrochozoa</taxon>
        <taxon>Annelida</taxon>
        <taxon>Polychaeta</taxon>
        <taxon>Sedentaria</taxon>
        <taxon>Scolecida</taxon>
        <taxon>Capitellidae</taxon>
        <taxon>Capitella</taxon>
    </lineage>
</organism>
<reference evidence="8" key="1">
    <citation type="submission" date="2012-12" db="EMBL/GenBank/DDBJ databases">
        <authorList>
            <person name="Hellsten U."/>
            <person name="Grimwood J."/>
            <person name="Chapman J.A."/>
            <person name="Shapiro H."/>
            <person name="Aerts A."/>
            <person name="Otillar R.P."/>
            <person name="Terry A.Y."/>
            <person name="Boore J.L."/>
            <person name="Simakov O."/>
            <person name="Marletaz F."/>
            <person name="Cho S.-J."/>
            <person name="Edsinger-Gonzales E."/>
            <person name="Havlak P."/>
            <person name="Kuo D.-H."/>
            <person name="Larsson T."/>
            <person name="Lv J."/>
            <person name="Arendt D."/>
            <person name="Savage R."/>
            <person name="Osoegawa K."/>
            <person name="de Jong P."/>
            <person name="Lindberg D.R."/>
            <person name="Seaver E.C."/>
            <person name="Weisblat D.A."/>
            <person name="Putnam N.H."/>
            <person name="Grigoriev I.V."/>
            <person name="Rokhsar D.S."/>
        </authorList>
    </citation>
    <scope>NUCLEOTIDE SEQUENCE</scope>
    <source>
        <strain evidence="8">I ESC-2004</strain>
    </source>
</reference>
<protein>
    <recommendedName>
        <fullName evidence="6">ABC-2 type transporter transmembrane domain-containing protein</fullName>
    </recommendedName>
</protein>
<proteinExistence type="predicted"/>
<dbReference type="InterPro" id="IPR013525">
    <property type="entry name" value="ABC2_TM"/>
</dbReference>
<evidence type="ECO:0000256" key="3">
    <source>
        <dbReference type="ARBA" id="ARBA00022989"/>
    </source>
</evidence>
<feature type="transmembrane region" description="Helical" evidence="5">
    <location>
        <begin position="21"/>
        <end position="40"/>
    </location>
</feature>
<evidence type="ECO:0000313" key="7">
    <source>
        <dbReference type="EnsemblMetazoa" id="CapteP187350"/>
    </source>
</evidence>